<dbReference type="STRING" id="1325335.GCA_001418025_00051"/>
<dbReference type="Gene3D" id="3.90.25.10">
    <property type="entry name" value="UDP-galactose 4-epimerase, domain 1"/>
    <property type="match status" value="1"/>
</dbReference>
<dbReference type="InterPro" id="IPR001509">
    <property type="entry name" value="Epimerase_deHydtase"/>
</dbReference>
<name>A0A0K6GJC9_9BACL</name>
<accession>A0A0K6GJC9</accession>
<evidence type="ECO:0000313" key="4">
    <source>
        <dbReference type="Proteomes" id="UP000182738"/>
    </source>
</evidence>
<evidence type="ECO:0000313" key="3">
    <source>
        <dbReference type="EMBL" id="CUA78747.1"/>
    </source>
</evidence>
<dbReference type="RefSeq" id="WP_055440036.1">
    <property type="nucleotide sequence ID" value="NZ_BAABDZ010000019.1"/>
</dbReference>
<dbReference type="PANTHER" id="PTHR43574">
    <property type="entry name" value="EPIMERASE-RELATED"/>
    <property type="match status" value="1"/>
</dbReference>
<dbReference type="AlphaFoldDB" id="A0A0K6GJC9"/>
<dbReference type="PRINTS" id="PR01713">
    <property type="entry name" value="NUCEPIMERASE"/>
</dbReference>
<dbReference type="Gene3D" id="3.40.50.720">
    <property type="entry name" value="NAD(P)-binding Rossmann-like Domain"/>
    <property type="match status" value="1"/>
</dbReference>
<dbReference type="InterPro" id="IPR036291">
    <property type="entry name" value="NAD(P)-bd_dom_sf"/>
</dbReference>
<evidence type="ECO:0000256" key="1">
    <source>
        <dbReference type="ARBA" id="ARBA00023027"/>
    </source>
</evidence>
<evidence type="ECO:0000259" key="2">
    <source>
        <dbReference type="Pfam" id="PF01370"/>
    </source>
</evidence>
<dbReference type="OrthoDB" id="9811743at2"/>
<dbReference type="Proteomes" id="UP000182738">
    <property type="component" value="Unassembled WGS sequence"/>
</dbReference>
<proteinExistence type="predicted"/>
<organism evidence="3 4">
    <name type="scientific">Anoxybacillus suryakundensis</name>
    <dbReference type="NCBI Taxonomy" id="1325335"/>
    <lineage>
        <taxon>Bacteria</taxon>
        <taxon>Bacillati</taxon>
        <taxon>Bacillota</taxon>
        <taxon>Bacilli</taxon>
        <taxon>Bacillales</taxon>
        <taxon>Anoxybacillaceae</taxon>
        <taxon>Anoxybacillus</taxon>
    </lineage>
</organism>
<protein>
    <submittedName>
        <fullName evidence="3">Nucleoside-diphosphate-sugar epimerase</fullName>
    </submittedName>
</protein>
<gene>
    <name evidence="3" type="ORF">Ga0061060_10154</name>
</gene>
<feature type="domain" description="NAD-dependent epimerase/dehydratase" evidence="2">
    <location>
        <begin position="4"/>
        <end position="244"/>
    </location>
</feature>
<keyword evidence="1" id="KW-0520">NAD</keyword>
<reference evidence="4" key="1">
    <citation type="submission" date="2015-08" db="EMBL/GenBank/DDBJ databases">
        <authorList>
            <person name="Varghese N."/>
        </authorList>
    </citation>
    <scope>NUCLEOTIDE SEQUENCE [LARGE SCALE GENOMIC DNA]</scope>
    <source>
        <strain evidence="4">DSM 27374</strain>
    </source>
</reference>
<dbReference type="PROSITE" id="PS00061">
    <property type="entry name" value="ADH_SHORT"/>
    <property type="match status" value="1"/>
</dbReference>
<dbReference type="SUPFAM" id="SSF51735">
    <property type="entry name" value="NAD(P)-binding Rossmann-fold domains"/>
    <property type="match status" value="1"/>
</dbReference>
<dbReference type="InterPro" id="IPR020904">
    <property type="entry name" value="Sc_DH/Rdtase_CS"/>
</dbReference>
<keyword evidence="4" id="KW-1185">Reference proteome</keyword>
<sequence length="325" mass="36854">MTKVCITGGAGFIGSHLGKKILELGHELVVIDNFHPYYSTCQKQYQLQQIKNVGFFHFYNVDILQFDVLKTIFFHHRPDVVFHLAALPGVQPSLSEPLAYIDYDVKATVNILQVAGEAGVQHVLFASSSSVYGNQAFQPLKEEMANGQVISPYAAAKYSAESFCHAYAHIYGYTMTIFRYFTVYGPWGRPDMAISKFIRQLLRDEPITVYGDHTARDYTYIDDIVAGMIQALEREGESDIFNLGAGQPVTMKQLLAELRTHFPHMRVHYEPPRLGDVVATWADITKAKEKIGYEPRISLREGLSKTIEWAKQYENETNKNFDATH</sequence>
<dbReference type="Pfam" id="PF01370">
    <property type="entry name" value="Epimerase"/>
    <property type="match status" value="1"/>
</dbReference>
<dbReference type="EMBL" id="CYGZ01000001">
    <property type="protein sequence ID" value="CUA78747.1"/>
    <property type="molecule type" value="Genomic_DNA"/>
</dbReference>